<accession>X0XFX8</accession>
<proteinExistence type="predicted"/>
<dbReference type="Gene3D" id="3.30.479.10">
    <property type="entry name" value="6-pyruvoyl tetrahydropterin synthase/QueD"/>
    <property type="match status" value="1"/>
</dbReference>
<reference evidence="1" key="1">
    <citation type="journal article" date="2014" name="Front. Microbiol.">
        <title>High frequency of phylogenetically diverse reductive dehalogenase-homologous genes in deep subseafloor sedimentary metagenomes.</title>
        <authorList>
            <person name="Kawai M."/>
            <person name="Futagami T."/>
            <person name="Toyoda A."/>
            <person name="Takaki Y."/>
            <person name="Nishi S."/>
            <person name="Hori S."/>
            <person name="Arai W."/>
            <person name="Tsubouchi T."/>
            <person name="Morono Y."/>
            <person name="Uchiyama I."/>
            <person name="Ito T."/>
            <person name="Fujiyama A."/>
            <person name="Inagaki F."/>
            <person name="Takami H."/>
        </authorList>
    </citation>
    <scope>NUCLEOTIDE SEQUENCE</scope>
    <source>
        <strain evidence="1">Expedition CK06-06</strain>
    </source>
</reference>
<dbReference type="SUPFAM" id="SSF55620">
    <property type="entry name" value="Tetrahydrobiopterin biosynthesis enzymes-like"/>
    <property type="match status" value="1"/>
</dbReference>
<evidence type="ECO:0008006" key="2">
    <source>
        <dbReference type="Google" id="ProtNLM"/>
    </source>
</evidence>
<gene>
    <name evidence="1" type="ORF">S01H1_85582</name>
</gene>
<protein>
    <recommendedName>
        <fullName evidence="2">6-pyruvoyl tetrahydrobiopterin synthase</fullName>
    </recommendedName>
</protein>
<organism evidence="1">
    <name type="scientific">marine sediment metagenome</name>
    <dbReference type="NCBI Taxonomy" id="412755"/>
    <lineage>
        <taxon>unclassified sequences</taxon>
        <taxon>metagenomes</taxon>
        <taxon>ecological metagenomes</taxon>
    </lineage>
</organism>
<sequence length="53" mass="6009">LNELEAFEKTNPTTENICRMIYEQIEPLLPPDVAVSRVTCWESDGCAASYFRG</sequence>
<dbReference type="InterPro" id="IPR007115">
    <property type="entry name" value="6-PTP_synth/QueD"/>
</dbReference>
<comment type="caution">
    <text evidence="1">The sequence shown here is derived from an EMBL/GenBank/DDBJ whole genome shotgun (WGS) entry which is preliminary data.</text>
</comment>
<evidence type="ECO:0000313" key="1">
    <source>
        <dbReference type="EMBL" id="GAG41990.1"/>
    </source>
</evidence>
<feature type="non-terminal residue" evidence="1">
    <location>
        <position position="1"/>
    </location>
</feature>
<name>X0XFX8_9ZZZZ</name>
<dbReference type="AlphaFoldDB" id="X0XFX8"/>
<dbReference type="EMBL" id="BARS01058837">
    <property type="protein sequence ID" value="GAG41990.1"/>
    <property type="molecule type" value="Genomic_DNA"/>
</dbReference>
<dbReference type="InterPro" id="IPR038418">
    <property type="entry name" value="6-PTP_synth/QueD_sf"/>
</dbReference>
<dbReference type="Pfam" id="PF01242">
    <property type="entry name" value="PTPS"/>
    <property type="match status" value="1"/>
</dbReference>